<dbReference type="EMBL" id="AP035881">
    <property type="protein sequence ID" value="BFP49985.1"/>
    <property type="molecule type" value="Genomic_DNA"/>
</dbReference>
<dbReference type="RefSeq" id="WP_407986254.1">
    <property type="nucleotide sequence ID" value="NZ_AP035881.2"/>
</dbReference>
<organism evidence="2">
    <name type="scientific">Kitasatospora sp. CMC57</name>
    <dbReference type="NCBI Taxonomy" id="3231513"/>
    <lineage>
        <taxon>Bacteria</taxon>
        <taxon>Bacillati</taxon>
        <taxon>Actinomycetota</taxon>
        <taxon>Actinomycetes</taxon>
        <taxon>Kitasatosporales</taxon>
        <taxon>Streptomycetaceae</taxon>
        <taxon>Kitasatospora</taxon>
    </lineage>
</organism>
<dbReference type="EMBL" id="AP035881">
    <property type="protein sequence ID" value="BFP43649.1"/>
    <property type="molecule type" value="Genomic_DNA"/>
</dbReference>
<evidence type="ECO:0000313" key="3">
    <source>
        <dbReference type="EMBL" id="BFP49985.1"/>
    </source>
</evidence>
<dbReference type="AlphaFoldDB" id="A0AB33JQU0"/>
<reference evidence="2" key="1">
    <citation type="submission" date="2024-07" db="EMBL/GenBank/DDBJ databases">
        <title>Complete genome sequences of cellulolytic bacteria, Kitasatospora sp. CMC57 and Streptomyces sp. CMC78, isolated from Japanese agricultural soil.</title>
        <authorList>
            <person name="Hashimoto T."/>
            <person name="Ito M."/>
            <person name="Iwamoto M."/>
            <person name="Fukahori D."/>
            <person name="Shoda T."/>
            <person name="Sakoda M."/>
            <person name="Morohoshi T."/>
            <person name="Mitsuboshi M."/>
            <person name="Nishizawa T."/>
        </authorList>
    </citation>
    <scope>NUCLEOTIDE SEQUENCE</scope>
    <source>
        <strain evidence="2">CMC57</strain>
        <plasmid evidence="4">pCMC57_02</plasmid>
    </source>
</reference>
<dbReference type="Pfam" id="PF19561">
    <property type="entry name" value="DUF6083"/>
    <property type="match status" value="1"/>
</dbReference>
<evidence type="ECO:0000313" key="2">
    <source>
        <dbReference type="EMBL" id="BFP43649.1"/>
    </source>
</evidence>
<accession>A0AB33JQU0</accession>
<geneLocation type="plasmid" evidence="4">
    <name>pCMC57_02</name>
</geneLocation>
<dbReference type="EMBL" id="AP035883">
    <property type="protein sequence ID" value="BFP50179.1"/>
    <property type="molecule type" value="Genomic_DNA"/>
</dbReference>
<sequence length="292" mass="32659">MAPNSCPPGHNWDGSRKGPKTTRALRIDPSSPTRLLRSARMATCHFCGNAIEWCHRADGTPIPLHPHELPTRHVPGIHRWHLAGGIAHTGAPNTAWCRITHRALCPATTHTPAPAPELQQLRRTLALRTRHLIDHAGFQPRPAPITPSAAAETPTEVMRLPVVQLLHIRYLAPRPLPAIRCVAQTLRRTRCRNPVADEHLPGRWMLMPTDPPATGGRRHLADHLLPAEMAVYDLTHLHTSEQLRWRGQRCPAHAHSRAADIALTQWEPFDAFTHYRHIRTHIPTPAGRDDAS</sequence>
<feature type="region of interest" description="Disordered" evidence="1">
    <location>
        <begin position="1"/>
        <end position="31"/>
    </location>
</feature>
<keyword evidence="4" id="KW-0614">Plasmid</keyword>
<proteinExistence type="predicted"/>
<name>A0AB33JQU0_9ACTN</name>
<gene>
    <name evidence="2" type="ORF">KCMC57_00170</name>
    <name evidence="3" type="ORF">KCMC57_63530</name>
    <name evidence="4" type="ORF">KCMC57_65480</name>
</gene>
<dbReference type="InterPro" id="IPR045729">
    <property type="entry name" value="DUF6083"/>
</dbReference>
<evidence type="ECO:0000313" key="4">
    <source>
        <dbReference type="EMBL" id="BFP50179.1"/>
    </source>
</evidence>
<protein>
    <submittedName>
        <fullName evidence="2">Uncharacterized protein</fullName>
    </submittedName>
</protein>
<evidence type="ECO:0000256" key="1">
    <source>
        <dbReference type="SAM" id="MobiDB-lite"/>
    </source>
</evidence>